<dbReference type="Proteomes" id="UP000253740">
    <property type="component" value="Unassembled WGS sequence"/>
</dbReference>
<dbReference type="PANTHER" id="PTHR34216">
    <property type="match status" value="1"/>
</dbReference>
<dbReference type="GO" id="GO:0016810">
    <property type="term" value="F:hydrolase activity, acting on carbon-nitrogen (but not peptide) bonds"/>
    <property type="evidence" value="ECO:0007669"/>
    <property type="project" value="InterPro"/>
</dbReference>
<dbReference type="HOGENOM" id="CLU_030024_5_3_6"/>
<proteinExistence type="predicted"/>
<dbReference type="CDD" id="cd10918">
    <property type="entry name" value="CE4_NodB_like_5s_6s"/>
    <property type="match status" value="1"/>
</dbReference>
<protein>
    <submittedName>
        <fullName evidence="5">Polysaccharide deacetylase</fullName>
    </submittedName>
</protein>
<evidence type="ECO:0000313" key="4">
    <source>
        <dbReference type="EMBL" id="GAN43511.1"/>
    </source>
</evidence>
<dbReference type="OrthoDB" id="9814639at2"/>
<dbReference type="InterPro" id="IPR002509">
    <property type="entry name" value="NODB_dom"/>
</dbReference>
<dbReference type="EMBL" id="DF970200">
    <property type="protein sequence ID" value="GAP66363.1"/>
    <property type="molecule type" value="Genomic_DNA"/>
</dbReference>
<dbReference type="EMBL" id="DF952378">
    <property type="protein sequence ID" value="GAN43511.1"/>
    <property type="molecule type" value="Genomic_DNA"/>
</dbReference>
<evidence type="ECO:0000313" key="6">
    <source>
        <dbReference type="Proteomes" id="UP000253740"/>
    </source>
</evidence>
<organism evidence="5">
    <name type="scientific">Mizugakiibacter sediminis</name>
    <dbReference type="NCBI Taxonomy" id="1475481"/>
    <lineage>
        <taxon>Bacteria</taxon>
        <taxon>Pseudomonadati</taxon>
        <taxon>Pseudomonadota</taxon>
        <taxon>Gammaproteobacteria</taxon>
        <taxon>Lysobacterales</taxon>
        <taxon>Rhodanobacteraceae</taxon>
        <taxon>Mizugakiibacter</taxon>
    </lineage>
</organism>
<dbReference type="PANTHER" id="PTHR34216:SF3">
    <property type="entry name" value="POLY-BETA-1,6-N-ACETYL-D-GLUCOSAMINE N-DEACETYLASE"/>
    <property type="match status" value="1"/>
</dbReference>
<keyword evidence="2" id="KW-0732">Signal</keyword>
<dbReference type="Pfam" id="PF01522">
    <property type="entry name" value="Polysacc_deac_1"/>
    <property type="match status" value="1"/>
</dbReference>
<name>A0A0K8QNB7_9GAMM</name>
<dbReference type="SUPFAM" id="SSF88713">
    <property type="entry name" value="Glycoside hydrolase/deacetylase"/>
    <property type="match status" value="1"/>
</dbReference>
<dbReference type="GO" id="GO:0005975">
    <property type="term" value="P:carbohydrate metabolic process"/>
    <property type="evidence" value="ECO:0007669"/>
    <property type="project" value="InterPro"/>
</dbReference>
<feature type="domain" description="NodB homology" evidence="3">
    <location>
        <begin position="55"/>
        <end position="256"/>
    </location>
</feature>
<reference evidence="4" key="1">
    <citation type="submission" date="2015-03" db="EMBL/GenBank/DDBJ databases">
        <title>Draft genome sequence of Mizugakiibacter sediminis skMP5.</title>
        <authorList>
            <person name="Watanabe T."/>
            <person name="Kojima H."/>
            <person name="Fukui M."/>
        </authorList>
    </citation>
    <scope>NUCLEOTIDE SEQUENCE</scope>
    <source>
        <strain evidence="4">SkMP5</strain>
    </source>
</reference>
<evidence type="ECO:0000259" key="3">
    <source>
        <dbReference type="PROSITE" id="PS51677"/>
    </source>
</evidence>
<evidence type="ECO:0000256" key="2">
    <source>
        <dbReference type="ARBA" id="ARBA00022729"/>
    </source>
</evidence>
<dbReference type="GO" id="GO:0005576">
    <property type="term" value="C:extracellular region"/>
    <property type="evidence" value="ECO:0007669"/>
    <property type="project" value="UniProtKB-SubCell"/>
</dbReference>
<evidence type="ECO:0000313" key="5">
    <source>
        <dbReference type="EMBL" id="GAP66363.1"/>
    </source>
</evidence>
<dbReference type="RefSeq" id="WP_062536963.1">
    <property type="nucleotide sequence ID" value="NZ_DF970200.1"/>
</dbReference>
<dbReference type="InterPro" id="IPR051398">
    <property type="entry name" value="Polysacch_Deacetylase"/>
</dbReference>
<dbReference type="Gene3D" id="3.20.20.370">
    <property type="entry name" value="Glycoside hydrolase/deacetylase"/>
    <property type="match status" value="1"/>
</dbReference>
<keyword evidence="6" id="KW-1185">Reference proteome</keyword>
<accession>A0A0K8QNB7</accession>
<dbReference type="PROSITE" id="PS51677">
    <property type="entry name" value="NODB"/>
    <property type="match status" value="1"/>
</dbReference>
<comment type="subcellular location">
    <subcellularLocation>
        <location evidence="1">Secreted</location>
    </subcellularLocation>
</comment>
<reference evidence="5" key="2">
    <citation type="submission" date="2015-08" db="EMBL/GenBank/DDBJ databases">
        <title>Complete DNA Sequence of Pseudomonas syringae pv. actinidiae, the Causal Agent of Kiwifruit Canker Disease.</title>
        <authorList>
            <person name="Rikkerink E.H.A."/>
            <person name="Fineran P.C."/>
        </authorList>
    </citation>
    <scope>NUCLEOTIDE SEQUENCE</scope>
    <source>
        <strain evidence="5">SkMP5</strain>
    </source>
</reference>
<gene>
    <name evidence="4" type="ORF">MBSD_0014</name>
    <name evidence="5" type="ORF">MBSD_n1670</name>
</gene>
<sequence length="256" mass="27641">MRVAPAILMYHAVGAGPDPHYAVRVDEFRVQLDWIAQRGGGRCSVAGVIAGAPAPPILITFDDGHISNYERAFPLLHERGLRAEFFVNTAHVGNPGFVSWAHLREMAAAGMSIQSHGHTHRYFTALTPAELREELARSRGLIGDRLGTPATLLAPPGGRMDARLPDVARELGYARVLASQPGLWRRRDAAVLPRMAVTAAHRGAAFQRLAAPDRGRLALAKLRYGVLAAAKRALGDGRYERVRANLLGQGGGSERA</sequence>
<dbReference type="AlphaFoldDB" id="A0A0K8QNB7"/>
<dbReference type="STRING" id="1475481.GCA_000953855_01701"/>
<dbReference type="InterPro" id="IPR011330">
    <property type="entry name" value="Glyco_hydro/deAcase_b/a-brl"/>
</dbReference>
<evidence type="ECO:0000256" key="1">
    <source>
        <dbReference type="ARBA" id="ARBA00004613"/>
    </source>
</evidence>